<dbReference type="EMBL" id="VWXX01000039">
    <property type="protein sequence ID" value="KAA6182911.1"/>
    <property type="molecule type" value="Genomic_DNA"/>
</dbReference>
<sequence>MVRALKRLLAVLAVTAAGGLLLAGCGGERLRDLYYDLQPQVSLSPAPRPVPGILRVSPLAARGFAGGTRIVYRTQQQPLRVQRYDELLWESPPASAIADALVAALRAGRVFQHVIVAGDPARADFLLSGELTRFEHRPTDQPPGVSVEFSLALIQARGRGLLASNSYAGFEPTTNGADGRTTPEAMVAAFDRLTGRLIEQAIRDVQALPPERFR</sequence>
<dbReference type="InterPro" id="IPR005586">
    <property type="entry name" value="ABC_trans_aux"/>
</dbReference>
<reference evidence="2 3" key="1">
    <citation type="submission" date="2019-09" db="EMBL/GenBank/DDBJ databases">
        <title>Whole-genome sequence of the purple sulfur bacterium Thiohalocapsa marina DSM 19078.</title>
        <authorList>
            <person name="Kyndt J.A."/>
            <person name="Meyer T.E."/>
        </authorList>
    </citation>
    <scope>NUCLEOTIDE SEQUENCE [LARGE SCALE GENOMIC DNA]</scope>
    <source>
        <strain evidence="2 3">DSM 19078</strain>
    </source>
</reference>
<dbReference type="PROSITE" id="PS51257">
    <property type="entry name" value="PROKAR_LIPOPROTEIN"/>
    <property type="match status" value="1"/>
</dbReference>
<name>A0A5M8FIF7_9GAMM</name>
<dbReference type="AlphaFoldDB" id="A0A5M8FIF7"/>
<proteinExistence type="predicted"/>
<evidence type="ECO:0000313" key="2">
    <source>
        <dbReference type="EMBL" id="KAA6182911.1"/>
    </source>
</evidence>
<dbReference type="Pfam" id="PF03886">
    <property type="entry name" value="ABC_trans_aux"/>
    <property type="match status" value="1"/>
</dbReference>
<evidence type="ECO:0000313" key="3">
    <source>
        <dbReference type="Proteomes" id="UP000322981"/>
    </source>
</evidence>
<keyword evidence="3" id="KW-1185">Reference proteome</keyword>
<accession>A0A5M8FIF7</accession>
<feature type="domain" description="ABC-type transport auxiliary lipoprotein component" evidence="1">
    <location>
        <begin position="35"/>
        <end position="200"/>
    </location>
</feature>
<protein>
    <recommendedName>
        <fullName evidence="1">ABC-type transport auxiliary lipoprotein component domain-containing protein</fullName>
    </recommendedName>
</protein>
<dbReference type="OrthoDB" id="5767289at2"/>
<dbReference type="Gene3D" id="3.40.50.10610">
    <property type="entry name" value="ABC-type transport auxiliary lipoprotein component"/>
    <property type="match status" value="1"/>
</dbReference>
<gene>
    <name evidence="2" type="ORF">F2Q65_17010</name>
</gene>
<dbReference type="Proteomes" id="UP000322981">
    <property type="component" value="Unassembled WGS sequence"/>
</dbReference>
<organism evidence="2 3">
    <name type="scientific">Thiohalocapsa marina</name>
    <dbReference type="NCBI Taxonomy" id="424902"/>
    <lineage>
        <taxon>Bacteria</taxon>
        <taxon>Pseudomonadati</taxon>
        <taxon>Pseudomonadota</taxon>
        <taxon>Gammaproteobacteria</taxon>
        <taxon>Chromatiales</taxon>
        <taxon>Chromatiaceae</taxon>
        <taxon>Thiohalocapsa</taxon>
    </lineage>
</organism>
<dbReference type="SUPFAM" id="SSF159594">
    <property type="entry name" value="XCC0632-like"/>
    <property type="match status" value="1"/>
</dbReference>
<comment type="caution">
    <text evidence="2">The sequence shown here is derived from an EMBL/GenBank/DDBJ whole genome shotgun (WGS) entry which is preliminary data.</text>
</comment>
<evidence type="ECO:0000259" key="1">
    <source>
        <dbReference type="Pfam" id="PF03886"/>
    </source>
</evidence>
<dbReference type="RefSeq" id="WP_150094602.1">
    <property type="nucleotide sequence ID" value="NZ_VWXX01000039.1"/>
</dbReference>